<dbReference type="Proteomes" id="UP000749559">
    <property type="component" value="Unassembled WGS sequence"/>
</dbReference>
<proteinExistence type="inferred from homology"/>
<keyword evidence="6" id="KW-0132">Cell division</keyword>
<evidence type="ECO:0000256" key="4">
    <source>
        <dbReference type="ARBA" id="ARBA00004479"/>
    </source>
</evidence>
<keyword evidence="11" id="KW-0496">Mitochondrion</keyword>
<dbReference type="Pfam" id="PF05439">
    <property type="entry name" value="JTB"/>
    <property type="match status" value="1"/>
</dbReference>
<evidence type="ECO:0000313" key="17">
    <source>
        <dbReference type="EMBL" id="CAH1796127.1"/>
    </source>
</evidence>
<dbReference type="GO" id="GO:0005813">
    <property type="term" value="C:centrosome"/>
    <property type="evidence" value="ECO:0007669"/>
    <property type="project" value="UniProtKB-SubCell"/>
</dbReference>
<evidence type="ECO:0000256" key="9">
    <source>
        <dbReference type="ARBA" id="ARBA00022776"/>
    </source>
</evidence>
<keyword evidence="7" id="KW-0812">Transmembrane</keyword>
<evidence type="ECO:0000256" key="11">
    <source>
        <dbReference type="ARBA" id="ARBA00023128"/>
    </source>
</evidence>
<protein>
    <recommendedName>
        <fullName evidence="16">Protein JTB</fullName>
    </recommendedName>
</protein>
<dbReference type="EMBL" id="CAIIXF020000010">
    <property type="protein sequence ID" value="CAH1796127.1"/>
    <property type="molecule type" value="Genomic_DNA"/>
</dbReference>
<evidence type="ECO:0000256" key="15">
    <source>
        <dbReference type="ARBA" id="ARBA00060886"/>
    </source>
</evidence>
<evidence type="ECO:0000256" key="13">
    <source>
        <dbReference type="ARBA" id="ARBA00023212"/>
    </source>
</evidence>
<dbReference type="PANTHER" id="PTHR13041">
    <property type="entry name" value="JTB PROTEIN-RELATED"/>
    <property type="match status" value="1"/>
</dbReference>
<keyword evidence="12" id="KW-0472">Membrane</keyword>
<comment type="similarity">
    <text evidence="15">Belongs to the JTB family.</text>
</comment>
<keyword evidence="8" id="KW-0732">Signal</keyword>
<organism evidence="17 18">
    <name type="scientific">Owenia fusiformis</name>
    <name type="common">Polychaete worm</name>
    <dbReference type="NCBI Taxonomy" id="6347"/>
    <lineage>
        <taxon>Eukaryota</taxon>
        <taxon>Metazoa</taxon>
        <taxon>Spiralia</taxon>
        <taxon>Lophotrochozoa</taxon>
        <taxon>Annelida</taxon>
        <taxon>Polychaeta</taxon>
        <taxon>Sedentaria</taxon>
        <taxon>Canalipalpata</taxon>
        <taxon>Sabellida</taxon>
        <taxon>Oweniida</taxon>
        <taxon>Oweniidae</taxon>
        <taxon>Owenia</taxon>
    </lineage>
</organism>
<gene>
    <name evidence="17" type="ORF">OFUS_LOCUS20572</name>
</gene>
<dbReference type="InterPro" id="IPR008657">
    <property type="entry name" value="JTB"/>
</dbReference>
<accession>A0A8J1XU93</accession>
<keyword evidence="9" id="KW-0498">Mitosis</keyword>
<name>A0A8J1XU93_OWEFU</name>
<dbReference type="GO" id="GO:0005819">
    <property type="term" value="C:spindle"/>
    <property type="evidence" value="ECO:0007669"/>
    <property type="project" value="UniProtKB-SubCell"/>
</dbReference>
<evidence type="ECO:0000256" key="8">
    <source>
        <dbReference type="ARBA" id="ARBA00022729"/>
    </source>
</evidence>
<dbReference type="AlphaFoldDB" id="A0A8J1XU93"/>
<reference evidence="17" key="1">
    <citation type="submission" date="2022-03" db="EMBL/GenBank/DDBJ databases">
        <authorList>
            <person name="Martin C."/>
        </authorList>
    </citation>
    <scope>NUCLEOTIDE SEQUENCE</scope>
</reference>
<evidence type="ECO:0000256" key="6">
    <source>
        <dbReference type="ARBA" id="ARBA00022618"/>
    </source>
</evidence>
<keyword evidence="10" id="KW-1133">Transmembrane helix</keyword>
<evidence type="ECO:0000256" key="3">
    <source>
        <dbReference type="ARBA" id="ARBA00004300"/>
    </source>
</evidence>
<dbReference type="GO" id="GO:0030496">
    <property type="term" value="C:midbody"/>
    <property type="evidence" value="ECO:0007669"/>
    <property type="project" value="TreeGrafter"/>
</dbReference>
<evidence type="ECO:0000256" key="5">
    <source>
        <dbReference type="ARBA" id="ARBA00022490"/>
    </source>
</evidence>
<comment type="caution">
    <text evidence="17">The sequence shown here is derived from an EMBL/GenBank/DDBJ whole genome shotgun (WGS) entry which is preliminary data.</text>
</comment>
<evidence type="ECO:0000256" key="1">
    <source>
        <dbReference type="ARBA" id="ARBA00004173"/>
    </source>
</evidence>
<keyword evidence="13" id="KW-0206">Cytoskeleton</keyword>
<dbReference type="PANTHER" id="PTHR13041:SF3">
    <property type="entry name" value="PROTEIN JTB"/>
    <property type="match status" value="1"/>
</dbReference>
<evidence type="ECO:0000256" key="16">
    <source>
        <dbReference type="ARBA" id="ARBA00068227"/>
    </source>
</evidence>
<evidence type="ECO:0000313" key="18">
    <source>
        <dbReference type="Proteomes" id="UP000749559"/>
    </source>
</evidence>
<evidence type="ECO:0000256" key="12">
    <source>
        <dbReference type="ARBA" id="ARBA00023136"/>
    </source>
</evidence>
<dbReference type="Gene3D" id="3.30.720.220">
    <property type="match status" value="1"/>
</dbReference>
<dbReference type="GO" id="GO:0005739">
    <property type="term" value="C:mitochondrion"/>
    <property type="evidence" value="ECO:0007669"/>
    <property type="project" value="UniProtKB-SubCell"/>
</dbReference>
<dbReference type="OrthoDB" id="5971907at2759"/>
<sequence>MIEFCTKKRMLISIIVLIVISILVLIIESSVSTSTDMKNMTDPPDETSNRSNNKDYNCAEHEPFTIIEECTICSKFEIMSNASVCLSTGFREKIHCTVSKKEVSRSCSNTRKKERDFWTFELLMILLGAVSYGSVFMRQKHLDKRLMDKVHQQIAAGV</sequence>
<dbReference type="GO" id="GO:0000281">
    <property type="term" value="P:mitotic cytokinesis"/>
    <property type="evidence" value="ECO:0007669"/>
    <property type="project" value="TreeGrafter"/>
</dbReference>
<keyword evidence="18" id="KW-1185">Reference proteome</keyword>
<evidence type="ECO:0000256" key="10">
    <source>
        <dbReference type="ARBA" id="ARBA00022989"/>
    </source>
</evidence>
<evidence type="ECO:0000256" key="14">
    <source>
        <dbReference type="ARBA" id="ARBA00023306"/>
    </source>
</evidence>
<dbReference type="FunFam" id="3.30.720.220:FF:000001">
    <property type="entry name" value="Jumping translocation breakpoint"/>
    <property type="match status" value="1"/>
</dbReference>
<evidence type="ECO:0000256" key="7">
    <source>
        <dbReference type="ARBA" id="ARBA00022692"/>
    </source>
</evidence>
<comment type="subcellular location">
    <subcellularLocation>
        <location evidence="3">Cytoplasm</location>
        <location evidence="3">Cytoskeleton</location>
        <location evidence="3">Microtubule organizing center</location>
        <location evidence="3">Centrosome</location>
    </subcellularLocation>
    <subcellularLocation>
        <location evidence="2">Cytoplasm</location>
        <location evidence="2">Cytoskeleton</location>
        <location evidence="2">Spindle</location>
    </subcellularLocation>
    <subcellularLocation>
        <location evidence="4">Membrane</location>
        <topology evidence="4">Single-pass type I membrane protein</topology>
    </subcellularLocation>
    <subcellularLocation>
        <location evidence="1">Mitochondrion</location>
    </subcellularLocation>
</comment>
<keyword evidence="14" id="KW-0131">Cell cycle</keyword>
<dbReference type="GO" id="GO:0016020">
    <property type="term" value="C:membrane"/>
    <property type="evidence" value="ECO:0007669"/>
    <property type="project" value="UniProtKB-SubCell"/>
</dbReference>
<evidence type="ECO:0000256" key="2">
    <source>
        <dbReference type="ARBA" id="ARBA00004186"/>
    </source>
</evidence>
<keyword evidence="5" id="KW-0963">Cytoplasm</keyword>